<comment type="caution">
    <text evidence="2">The sequence shown here is derived from an EMBL/GenBank/DDBJ whole genome shotgun (WGS) entry which is preliminary data.</text>
</comment>
<dbReference type="EMBL" id="JBCITK010000002">
    <property type="protein sequence ID" value="MEN0645581.1"/>
    <property type="molecule type" value="Genomic_DNA"/>
</dbReference>
<evidence type="ECO:0000313" key="2">
    <source>
        <dbReference type="EMBL" id="MEN0645581.1"/>
    </source>
</evidence>
<reference evidence="2 3" key="1">
    <citation type="submission" date="2024-03" db="EMBL/GenBank/DDBJ databases">
        <title>Bacilli Hybrid Assemblies.</title>
        <authorList>
            <person name="Kovac J."/>
        </authorList>
    </citation>
    <scope>NUCLEOTIDE SEQUENCE [LARGE SCALE GENOMIC DNA]</scope>
    <source>
        <strain evidence="2 3">FSL R7-0666</strain>
    </source>
</reference>
<dbReference type="InterPro" id="IPR024559">
    <property type="entry name" value="DUF3846"/>
</dbReference>
<accession>A0ABU9VRS8</accession>
<organism evidence="2 3">
    <name type="scientific">Alkalicoccobacillus gibsonii</name>
    <dbReference type="NCBI Taxonomy" id="79881"/>
    <lineage>
        <taxon>Bacteria</taxon>
        <taxon>Bacillati</taxon>
        <taxon>Bacillota</taxon>
        <taxon>Bacilli</taxon>
        <taxon>Bacillales</taxon>
        <taxon>Bacillaceae</taxon>
        <taxon>Alkalicoccobacillus</taxon>
    </lineage>
</organism>
<dbReference type="RefSeq" id="WP_343132248.1">
    <property type="nucleotide sequence ID" value="NZ_JBCITK010000002.1"/>
</dbReference>
<protein>
    <submittedName>
        <fullName evidence="2">DUF3846 domain-containing protein</fullName>
    </submittedName>
</protein>
<proteinExistence type="predicted"/>
<dbReference type="Pfam" id="PF12957">
    <property type="entry name" value="DUF3846"/>
    <property type="match status" value="1"/>
</dbReference>
<keyword evidence="3" id="KW-1185">Reference proteome</keyword>
<sequence>MNKVLIVMMNKKPTLELIEIEDVGLEFKQRIIGGRIDCISFTPDIDIWIHDEGLYIDSFTPTILFTADHKHEKIIGGIKGTCIITGLEASTGRSIGLSEEQIELIKTKLKKNIRVKSNSDSKIYYPLALKWED</sequence>
<dbReference type="Proteomes" id="UP001418796">
    <property type="component" value="Unassembled WGS sequence"/>
</dbReference>
<feature type="domain" description="DUF3846" evidence="1">
    <location>
        <begin position="4"/>
        <end position="109"/>
    </location>
</feature>
<name>A0ABU9VRS8_9BACI</name>
<evidence type="ECO:0000313" key="3">
    <source>
        <dbReference type="Proteomes" id="UP001418796"/>
    </source>
</evidence>
<evidence type="ECO:0000259" key="1">
    <source>
        <dbReference type="Pfam" id="PF12957"/>
    </source>
</evidence>
<gene>
    <name evidence="2" type="ORF">MKY91_20660</name>
</gene>